<protein>
    <submittedName>
        <fullName evidence="7">Major facilitator superfamily domain general substrate transporter</fullName>
    </submittedName>
</protein>
<dbReference type="OrthoDB" id="6730379at2759"/>
<feature type="transmembrane region" description="Helical" evidence="6">
    <location>
        <begin position="447"/>
        <end position="472"/>
    </location>
</feature>
<keyword evidence="8" id="KW-1185">Reference proteome</keyword>
<feature type="transmembrane region" description="Helical" evidence="6">
    <location>
        <begin position="329"/>
        <end position="349"/>
    </location>
</feature>
<evidence type="ECO:0000313" key="8">
    <source>
        <dbReference type="Proteomes" id="UP001150941"/>
    </source>
</evidence>
<keyword evidence="5 6" id="KW-0472">Membrane</keyword>
<gene>
    <name evidence="7" type="ORF">N7468_000533</name>
</gene>
<feature type="transmembrane region" description="Helical" evidence="6">
    <location>
        <begin position="61"/>
        <end position="78"/>
    </location>
</feature>
<evidence type="ECO:0000256" key="5">
    <source>
        <dbReference type="ARBA" id="ARBA00023136"/>
    </source>
</evidence>
<comment type="subcellular location">
    <subcellularLocation>
        <location evidence="1">Membrane</location>
        <topology evidence="1">Multi-pass membrane protein</topology>
    </subcellularLocation>
</comment>
<dbReference type="InterPro" id="IPR011701">
    <property type="entry name" value="MFS"/>
</dbReference>
<keyword evidence="3 6" id="KW-0812">Transmembrane</keyword>
<evidence type="ECO:0000256" key="3">
    <source>
        <dbReference type="ARBA" id="ARBA00022692"/>
    </source>
</evidence>
<feature type="transmembrane region" description="Helical" evidence="6">
    <location>
        <begin position="193"/>
        <end position="212"/>
    </location>
</feature>
<evidence type="ECO:0000256" key="4">
    <source>
        <dbReference type="ARBA" id="ARBA00022989"/>
    </source>
</evidence>
<evidence type="ECO:0000256" key="1">
    <source>
        <dbReference type="ARBA" id="ARBA00004141"/>
    </source>
</evidence>
<feature type="transmembrane region" description="Helical" evidence="6">
    <location>
        <begin position="356"/>
        <end position="377"/>
    </location>
</feature>
<evidence type="ECO:0000313" key="7">
    <source>
        <dbReference type="EMBL" id="KAJ5249082.1"/>
    </source>
</evidence>
<evidence type="ECO:0000256" key="6">
    <source>
        <dbReference type="SAM" id="Phobius"/>
    </source>
</evidence>
<sequence length="530" mass="58733">MEESAEKTALSAEAQSLGTSSQHLATVASKEADETLTLLEDVGSEVDTLSPRATGRLKRKLYSCLLLQVIAINLMLFIDKATLSEAVFLGLLDDFKLSDKKYNDLNTIFYTGYIVGQIPGQYLIQRLPLGKFVSGSIFLWAVIILLHCTATNYGGLIPLRFFLGFVESALTPAMETSMSMFFTPNELQQVQPIFWISCVGSTIPAGLIAYGLLFSKSTIAPWKFFMIITGGVTFLLSISSYCFFPDNPAKARFLTTEEKVQVIRRVHDTTKSSIEQKTFKKHQFYEALRDPISWLFGLASFCLMLANNLTFQMSLLLVDLGVSNLGSTLVTVASGGFAVAVSLVAWILLRLFPGYGAWWAAFWVLPGIAGGIGMVALDWNQTLPLLACLILATSTWAQTYIISFAWASSSSAGYTKKLTRNAIFMVAYGIANIISPQMWVTGGPRYYGSWIASIVVSFVLTPVLLLVIRFVLARRNKERRMWIAEQAEKGNHGEGFIERRDPNGETVKVKVDVSLLDLTDLENKFFLYPL</sequence>
<dbReference type="PANTHER" id="PTHR43791">
    <property type="entry name" value="PERMEASE-RELATED"/>
    <property type="match status" value="1"/>
</dbReference>
<dbReference type="GO" id="GO:0033229">
    <property type="term" value="F:cysteine transmembrane transporter activity"/>
    <property type="evidence" value="ECO:0007669"/>
    <property type="project" value="TreeGrafter"/>
</dbReference>
<reference evidence="7" key="1">
    <citation type="submission" date="2022-11" db="EMBL/GenBank/DDBJ databases">
        <authorList>
            <person name="Petersen C."/>
        </authorList>
    </citation>
    <scope>NUCLEOTIDE SEQUENCE</scope>
    <source>
        <strain evidence="7">IBT 19713</strain>
    </source>
</reference>
<dbReference type="RefSeq" id="XP_058335861.1">
    <property type="nucleotide sequence ID" value="XM_058469830.1"/>
</dbReference>
<dbReference type="AlphaFoldDB" id="A0A9W9TYH8"/>
<feature type="transmembrane region" description="Helical" evidence="6">
    <location>
        <begin position="383"/>
        <end position="406"/>
    </location>
</feature>
<feature type="transmembrane region" description="Helical" evidence="6">
    <location>
        <begin position="418"/>
        <end position="435"/>
    </location>
</feature>
<feature type="transmembrane region" description="Helical" evidence="6">
    <location>
        <begin position="136"/>
        <end position="155"/>
    </location>
</feature>
<dbReference type="Proteomes" id="UP001150941">
    <property type="component" value="Unassembled WGS sequence"/>
</dbReference>
<feature type="transmembrane region" description="Helical" evidence="6">
    <location>
        <begin position="224"/>
        <end position="244"/>
    </location>
</feature>
<keyword evidence="2" id="KW-0813">Transport</keyword>
<evidence type="ECO:0000256" key="2">
    <source>
        <dbReference type="ARBA" id="ARBA00022448"/>
    </source>
</evidence>
<dbReference type="InterPro" id="IPR036259">
    <property type="entry name" value="MFS_trans_sf"/>
</dbReference>
<feature type="transmembrane region" description="Helical" evidence="6">
    <location>
        <begin position="291"/>
        <end position="309"/>
    </location>
</feature>
<dbReference type="PANTHER" id="PTHR43791:SF63">
    <property type="entry name" value="HIGH AFFINITY CYSTEINE TRANSPORTER"/>
    <property type="match status" value="1"/>
</dbReference>
<dbReference type="Gene3D" id="1.20.1250.20">
    <property type="entry name" value="MFS general substrate transporter like domains"/>
    <property type="match status" value="1"/>
</dbReference>
<accession>A0A9W9TYH8</accession>
<dbReference type="EMBL" id="JAPQKS010000001">
    <property type="protein sequence ID" value="KAJ5249082.1"/>
    <property type="molecule type" value="Genomic_DNA"/>
</dbReference>
<name>A0A9W9TYH8_9EURO</name>
<dbReference type="GeneID" id="83197133"/>
<comment type="caution">
    <text evidence="7">The sequence shown here is derived from an EMBL/GenBank/DDBJ whole genome shotgun (WGS) entry which is preliminary data.</text>
</comment>
<dbReference type="SUPFAM" id="SSF103473">
    <property type="entry name" value="MFS general substrate transporter"/>
    <property type="match status" value="1"/>
</dbReference>
<reference evidence="7" key="2">
    <citation type="journal article" date="2023" name="IMA Fungus">
        <title>Comparative genomic study of the Penicillium genus elucidates a diverse pangenome and 15 lateral gene transfer events.</title>
        <authorList>
            <person name="Petersen C."/>
            <person name="Sorensen T."/>
            <person name="Nielsen M.R."/>
            <person name="Sondergaard T.E."/>
            <person name="Sorensen J.L."/>
            <person name="Fitzpatrick D.A."/>
            <person name="Frisvad J.C."/>
            <person name="Nielsen K.L."/>
        </authorList>
    </citation>
    <scope>NUCLEOTIDE SEQUENCE</scope>
    <source>
        <strain evidence="7">IBT 19713</strain>
    </source>
</reference>
<keyword evidence="4 6" id="KW-1133">Transmembrane helix</keyword>
<dbReference type="GO" id="GO:0016020">
    <property type="term" value="C:membrane"/>
    <property type="evidence" value="ECO:0007669"/>
    <property type="project" value="UniProtKB-SubCell"/>
</dbReference>
<proteinExistence type="predicted"/>
<organism evidence="7 8">
    <name type="scientific">Penicillium chermesinum</name>
    <dbReference type="NCBI Taxonomy" id="63820"/>
    <lineage>
        <taxon>Eukaryota</taxon>
        <taxon>Fungi</taxon>
        <taxon>Dikarya</taxon>
        <taxon>Ascomycota</taxon>
        <taxon>Pezizomycotina</taxon>
        <taxon>Eurotiomycetes</taxon>
        <taxon>Eurotiomycetidae</taxon>
        <taxon>Eurotiales</taxon>
        <taxon>Aspergillaceae</taxon>
        <taxon>Penicillium</taxon>
    </lineage>
</organism>
<dbReference type="Pfam" id="PF07690">
    <property type="entry name" value="MFS_1"/>
    <property type="match status" value="1"/>
</dbReference>